<gene>
    <name evidence="3" type="ORF">WKI299_LOCUS1797</name>
    <name evidence="4" type="ORF">XDN619_LOCUS1177</name>
</gene>
<organism evidence="4 5">
    <name type="scientific">Rotaria magnacalcarata</name>
    <dbReference type="NCBI Taxonomy" id="392030"/>
    <lineage>
        <taxon>Eukaryota</taxon>
        <taxon>Metazoa</taxon>
        <taxon>Spiralia</taxon>
        <taxon>Gnathifera</taxon>
        <taxon>Rotifera</taxon>
        <taxon>Eurotatoria</taxon>
        <taxon>Bdelloidea</taxon>
        <taxon>Philodinida</taxon>
        <taxon>Philodinidae</taxon>
        <taxon>Rotaria</taxon>
    </lineage>
</organism>
<evidence type="ECO:0000259" key="2">
    <source>
        <dbReference type="SMART" id="SM01332"/>
    </source>
</evidence>
<dbReference type="InterPro" id="IPR004367">
    <property type="entry name" value="Cyclin_C-dom"/>
</dbReference>
<dbReference type="Proteomes" id="UP000663856">
    <property type="component" value="Unassembled WGS sequence"/>
</dbReference>
<accession>A0A816M2U9</accession>
<name>A0A816M2U9_9BILA</name>
<dbReference type="Pfam" id="PF02984">
    <property type="entry name" value="Cyclin_C"/>
    <property type="match status" value="1"/>
</dbReference>
<reference evidence="4" key="1">
    <citation type="submission" date="2021-02" db="EMBL/GenBank/DDBJ databases">
        <authorList>
            <person name="Nowell W R."/>
        </authorList>
    </citation>
    <scope>NUCLEOTIDE SEQUENCE</scope>
</reference>
<keyword evidence="1" id="KW-0195">Cyclin</keyword>
<dbReference type="SMART" id="SM01332">
    <property type="entry name" value="Cyclin_C"/>
    <property type="match status" value="1"/>
</dbReference>
<protein>
    <recommendedName>
        <fullName evidence="2">Cyclin C-terminal domain-containing protein</fullName>
    </recommendedName>
</protein>
<evidence type="ECO:0000313" key="3">
    <source>
        <dbReference type="EMBL" id="CAF1940014.1"/>
    </source>
</evidence>
<dbReference type="Pfam" id="PF00134">
    <property type="entry name" value="Cyclin_N"/>
    <property type="match status" value="1"/>
</dbReference>
<dbReference type="AlphaFoldDB" id="A0A816M2U9"/>
<dbReference type="Gene3D" id="1.10.472.10">
    <property type="entry name" value="Cyclin-like"/>
    <property type="match status" value="2"/>
</dbReference>
<evidence type="ECO:0000256" key="1">
    <source>
        <dbReference type="ARBA" id="ARBA00023127"/>
    </source>
</evidence>
<dbReference type="InterPro" id="IPR039361">
    <property type="entry name" value="Cyclin"/>
</dbReference>
<dbReference type="PANTHER" id="PTHR10177">
    <property type="entry name" value="CYCLINS"/>
    <property type="match status" value="1"/>
</dbReference>
<dbReference type="EMBL" id="CAJNRG010000059">
    <property type="protein sequence ID" value="CAF1957156.1"/>
    <property type="molecule type" value="Genomic_DNA"/>
</dbReference>
<evidence type="ECO:0000313" key="4">
    <source>
        <dbReference type="EMBL" id="CAF1957156.1"/>
    </source>
</evidence>
<feature type="domain" description="Cyclin C-terminal" evidence="2">
    <location>
        <begin position="134"/>
        <end position="250"/>
    </location>
</feature>
<dbReference type="EMBL" id="CAJNRF010000100">
    <property type="protein sequence ID" value="CAF1940014.1"/>
    <property type="molecule type" value="Genomic_DNA"/>
</dbReference>
<comment type="caution">
    <text evidence="4">The sequence shown here is derived from an EMBL/GenBank/DDBJ whole genome shotgun (WGS) entry which is preliminary data.</text>
</comment>
<dbReference type="SUPFAM" id="SSF47954">
    <property type="entry name" value="Cyclin-like"/>
    <property type="match status" value="1"/>
</dbReference>
<dbReference type="InterPro" id="IPR006671">
    <property type="entry name" value="Cyclin_N"/>
</dbReference>
<dbReference type="Proteomes" id="UP000663887">
    <property type="component" value="Unassembled WGS sequence"/>
</dbReference>
<sequence length="260" mass="29834">MTMEREQLVTMFSVEKSFHVINKSIKSHSKRRLIANGLNKLSDDEKMSDDIFALTMNIFDRFILKYSQLINDHHCQLIALSCYSLAKKLRTNVLINNENEQTSWIFLNENYSDEEIFDTEQLIAETLDWDLSTVVPHDYIQLIFQAVLPNEVDQAKIRLHVHILLSLGICELNTLTILPSVLCCACIKAALKGLSIVSIHQIDELLLKLIHCKKSELIQTQHMIEKLFQSCLQEIVPSPTRRCLAPIDTSNKTNTSPRVK</sequence>
<evidence type="ECO:0000313" key="5">
    <source>
        <dbReference type="Proteomes" id="UP000663887"/>
    </source>
</evidence>
<dbReference type="InterPro" id="IPR036915">
    <property type="entry name" value="Cyclin-like_sf"/>
</dbReference>
<proteinExistence type="predicted"/>